<feature type="compositionally biased region" description="Pro residues" evidence="3">
    <location>
        <begin position="263"/>
        <end position="272"/>
    </location>
</feature>
<dbReference type="AlphaFoldDB" id="A0AAU9FEX0"/>
<feature type="compositionally biased region" description="Pro residues" evidence="3">
    <location>
        <begin position="288"/>
        <end position="304"/>
    </location>
</feature>
<feature type="chain" id="PRO_5043369974" description="SCP domain-containing protein" evidence="4">
    <location>
        <begin position="20"/>
        <end position="382"/>
    </location>
</feature>
<keyword evidence="7" id="KW-1185">Reference proteome</keyword>
<evidence type="ECO:0000256" key="3">
    <source>
        <dbReference type="SAM" id="MobiDB-lite"/>
    </source>
</evidence>
<gene>
    <name evidence="6" type="ORF">DMAD_11879</name>
</gene>
<evidence type="ECO:0000256" key="4">
    <source>
        <dbReference type="SAM" id="SignalP"/>
    </source>
</evidence>
<keyword evidence="4" id="KW-0732">Signal</keyword>
<dbReference type="CDD" id="cd05380">
    <property type="entry name" value="CAP_euk"/>
    <property type="match status" value="1"/>
</dbReference>
<evidence type="ECO:0000256" key="1">
    <source>
        <dbReference type="ARBA" id="ARBA00004613"/>
    </source>
</evidence>
<dbReference type="SUPFAM" id="SSF55797">
    <property type="entry name" value="PR-1-like"/>
    <property type="match status" value="1"/>
</dbReference>
<dbReference type="Pfam" id="PF00188">
    <property type="entry name" value="CAP"/>
    <property type="match status" value="1"/>
</dbReference>
<sequence>MRLWLLLSFPWMITSKSEENEWCDSRLCDQDRLHVLCRDEGQFYSTCPKEAKVIPFTLEEIDLITKEHNELRNKVAGGYLKLPKAARMLTMKWDLDLAKVAEAGVRMCQMKKLYCATTPEHSYTGQNEAMEAKSCQWPGKVILKKQIEDWKRQGNYARDYHLQDPLSGEASAYFLQMVRDKCNRFGCAITCFTESDKVAYQLMKCIYSCTMEISTPYNPVYVTSADSGVNCKLGTNPAYPNLCHKRERASSCNATKEDKPRPHPTQPPPADCPTPCTIPSYPPDKNYKPPPIPKNPAVPAPGPAFPAPSPPPYYIHPPPFLVPRTLRTARTAGASRKRARPMPRLNSQELTSAEYDFSDYIHDVDPCDTCTTTTCNLKYHCF</sequence>
<proteinExistence type="predicted"/>
<accession>A0AAU9FEX0</accession>
<dbReference type="SMART" id="SM00198">
    <property type="entry name" value="SCP"/>
    <property type="match status" value="1"/>
</dbReference>
<protein>
    <recommendedName>
        <fullName evidence="5">SCP domain-containing protein</fullName>
    </recommendedName>
</protein>
<evidence type="ECO:0000313" key="7">
    <source>
        <dbReference type="Proteomes" id="UP001500889"/>
    </source>
</evidence>
<dbReference type="InterPro" id="IPR035940">
    <property type="entry name" value="CAP_sf"/>
</dbReference>
<evidence type="ECO:0000256" key="2">
    <source>
        <dbReference type="ARBA" id="ARBA00022525"/>
    </source>
</evidence>
<organism evidence="6 7">
    <name type="scientific">Drosophila madeirensis</name>
    <name type="common">Fruit fly</name>
    <dbReference type="NCBI Taxonomy" id="30013"/>
    <lineage>
        <taxon>Eukaryota</taxon>
        <taxon>Metazoa</taxon>
        <taxon>Ecdysozoa</taxon>
        <taxon>Arthropoda</taxon>
        <taxon>Hexapoda</taxon>
        <taxon>Insecta</taxon>
        <taxon>Pterygota</taxon>
        <taxon>Neoptera</taxon>
        <taxon>Endopterygota</taxon>
        <taxon>Diptera</taxon>
        <taxon>Brachycera</taxon>
        <taxon>Muscomorpha</taxon>
        <taxon>Ephydroidea</taxon>
        <taxon>Drosophilidae</taxon>
        <taxon>Drosophila</taxon>
        <taxon>Sophophora</taxon>
    </lineage>
</organism>
<dbReference type="GO" id="GO:0005576">
    <property type="term" value="C:extracellular region"/>
    <property type="evidence" value="ECO:0007669"/>
    <property type="project" value="UniProtKB-SubCell"/>
</dbReference>
<dbReference type="Gene3D" id="3.40.33.10">
    <property type="entry name" value="CAP"/>
    <property type="match status" value="1"/>
</dbReference>
<feature type="region of interest" description="Disordered" evidence="3">
    <location>
        <begin position="251"/>
        <end position="304"/>
    </location>
</feature>
<dbReference type="Proteomes" id="UP001500889">
    <property type="component" value="Chromosome U"/>
</dbReference>
<evidence type="ECO:0000259" key="5">
    <source>
        <dbReference type="SMART" id="SM00198"/>
    </source>
</evidence>
<comment type="subcellular location">
    <subcellularLocation>
        <location evidence="1">Secreted</location>
    </subcellularLocation>
</comment>
<dbReference type="EMBL" id="AP029264">
    <property type="protein sequence ID" value="BFF94182.1"/>
    <property type="molecule type" value="Genomic_DNA"/>
</dbReference>
<keyword evidence="2" id="KW-0964">Secreted</keyword>
<name>A0AAU9FEX0_DROMD</name>
<feature type="domain" description="SCP" evidence="5">
    <location>
        <begin position="59"/>
        <end position="208"/>
    </location>
</feature>
<reference evidence="6 7" key="1">
    <citation type="submission" date="2024-02" db="EMBL/GenBank/DDBJ databases">
        <title>A chromosome-level genome assembly of Drosophila madeirensis, a fruit fly species endemic to Madeira island.</title>
        <authorList>
            <person name="Tomihara K."/>
            <person name="Llopart A."/>
            <person name="Yamamoto D."/>
        </authorList>
    </citation>
    <scope>NUCLEOTIDE SEQUENCE [LARGE SCALE GENOMIC DNA]</scope>
    <source>
        <strain evidence="6 7">RF1</strain>
    </source>
</reference>
<evidence type="ECO:0000313" key="6">
    <source>
        <dbReference type="EMBL" id="BFF94182.1"/>
    </source>
</evidence>
<dbReference type="InterPro" id="IPR014044">
    <property type="entry name" value="CAP_dom"/>
</dbReference>
<feature type="signal peptide" evidence="4">
    <location>
        <begin position="1"/>
        <end position="19"/>
    </location>
</feature>